<feature type="transmembrane region" description="Helical" evidence="8">
    <location>
        <begin position="27"/>
        <end position="46"/>
    </location>
</feature>
<keyword evidence="6 8" id="KW-1133">Transmembrane helix</keyword>
<dbReference type="EMBL" id="JACTUZ010000183">
    <property type="protein sequence ID" value="MBC9179790.1"/>
    <property type="molecule type" value="Genomic_DNA"/>
</dbReference>
<protein>
    <submittedName>
        <fullName evidence="9">AzlC family ABC transporter permease</fullName>
    </submittedName>
</protein>
<proteinExistence type="inferred from homology"/>
<evidence type="ECO:0000256" key="5">
    <source>
        <dbReference type="ARBA" id="ARBA00022692"/>
    </source>
</evidence>
<dbReference type="PANTHER" id="PTHR34979:SF1">
    <property type="entry name" value="INNER MEMBRANE PROTEIN YGAZ"/>
    <property type="match status" value="1"/>
</dbReference>
<keyword evidence="5 8" id="KW-0812">Transmembrane</keyword>
<accession>A0ABR7RED7</accession>
<evidence type="ECO:0000256" key="3">
    <source>
        <dbReference type="ARBA" id="ARBA00022448"/>
    </source>
</evidence>
<evidence type="ECO:0000256" key="2">
    <source>
        <dbReference type="ARBA" id="ARBA00010735"/>
    </source>
</evidence>
<evidence type="ECO:0000313" key="9">
    <source>
        <dbReference type="EMBL" id="MBC9179790.1"/>
    </source>
</evidence>
<dbReference type="Pfam" id="PF03591">
    <property type="entry name" value="AzlC"/>
    <property type="match status" value="1"/>
</dbReference>
<dbReference type="InterPro" id="IPR011606">
    <property type="entry name" value="Brnchd-chn_aa_trnsp_permease"/>
</dbReference>
<feature type="transmembrane region" description="Helical" evidence="8">
    <location>
        <begin position="152"/>
        <end position="175"/>
    </location>
</feature>
<keyword evidence="7 8" id="KW-0472">Membrane</keyword>
<comment type="caution">
    <text evidence="9">The sequence shown here is derived from an EMBL/GenBank/DDBJ whole genome shotgun (WGS) entry which is preliminary data.</text>
</comment>
<evidence type="ECO:0000256" key="6">
    <source>
        <dbReference type="ARBA" id="ARBA00022989"/>
    </source>
</evidence>
<dbReference type="Proteomes" id="UP000603940">
    <property type="component" value="Unassembled WGS sequence"/>
</dbReference>
<gene>
    <name evidence="9" type="ORF">IBL25_22860</name>
</gene>
<comment type="similarity">
    <text evidence="2">Belongs to the AzlC family.</text>
</comment>
<comment type="subcellular location">
    <subcellularLocation>
        <location evidence="1">Cell membrane</location>
        <topology evidence="1">Multi-pass membrane protein</topology>
    </subcellularLocation>
</comment>
<dbReference type="RefSeq" id="WP_187780796.1">
    <property type="nucleotide sequence ID" value="NZ_JACTUZ010000183.1"/>
</dbReference>
<evidence type="ECO:0000256" key="8">
    <source>
        <dbReference type="SAM" id="Phobius"/>
    </source>
</evidence>
<feature type="transmembrane region" description="Helical" evidence="8">
    <location>
        <begin position="208"/>
        <end position="224"/>
    </location>
</feature>
<keyword evidence="4" id="KW-1003">Cell membrane</keyword>
<sequence length="250" mass="26520">MDGLPTNILPSPCDGRTSTPAEIRRGLLASLPIALSMVPAGLVLGAQAAQKGFSLLEVPLLAGLNFAGGSEFAAVGLWASPPPVLLIMAITFLVNSRHILMGAALAPAIQHLPRRKALPVLFLMCDESWVMGLSDARRRSEAGHSPGFSLPYYLAVSLAFYVTWVACTTLGGWLGPVLGDLRTYGLDMAFPAIFLVLLRGLWKGARAARPWLVSLVVAALVYLFVPGGWYVVAGALSGLMAAWLLAEAER</sequence>
<keyword evidence="3" id="KW-0813">Transport</keyword>
<evidence type="ECO:0000313" key="10">
    <source>
        <dbReference type="Proteomes" id="UP000603940"/>
    </source>
</evidence>
<dbReference type="PANTHER" id="PTHR34979">
    <property type="entry name" value="INNER MEMBRANE PROTEIN YGAZ"/>
    <property type="match status" value="1"/>
</dbReference>
<feature type="transmembrane region" description="Helical" evidence="8">
    <location>
        <begin position="181"/>
        <end position="201"/>
    </location>
</feature>
<organism evidence="9 10">
    <name type="scientific">Pseudoroseomonas ludipueritiae</name>
    <dbReference type="NCBI Taxonomy" id="198093"/>
    <lineage>
        <taxon>Bacteria</taxon>
        <taxon>Pseudomonadati</taxon>
        <taxon>Pseudomonadota</taxon>
        <taxon>Alphaproteobacteria</taxon>
        <taxon>Acetobacterales</taxon>
        <taxon>Acetobacteraceae</taxon>
        <taxon>Pseudoroseomonas</taxon>
    </lineage>
</organism>
<evidence type="ECO:0000256" key="4">
    <source>
        <dbReference type="ARBA" id="ARBA00022475"/>
    </source>
</evidence>
<evidence type="ECO:0000256" key="1">
    <source>
        <dbReference type="ARBA" id="ARBA00004651"/>
    </source>
</evidence>
<name>A0ABR7RED7_9PROT</name>
<keyword evidence="10" id="KW-1185">Reference proteome</keyword>
<reference evidence="9 10" key="1">
    <citation type="journal article" date="2009" name="Int. J. Syst. Evol. Microbiol.">
        <title>Transfer of Teichococcus ludipueritiae and Muricoccus roseus to the genus Roseomonas, as Roseomonas ludipueritiae comb. nov. and Roseomonas rosea comb. nov., respectively, and emended description of the genus Roseomonas.</title>
        <authorList>
            <person name="Sanchez-Porro C."/>
            <person name="Gallego V."/>
            <person name="Busse H.J."/>
            <person name="Kampfer P."/>
            <person name="Ventosa A."/>
        </authorList>
    </citation>
    <scope>NUCLEOTIDE SEQUENCE [LARGE SCALE GENOMIC DNA]</scope>
    <source>
        <strain evidence="9 10">DSM 14915</strain>
    </source>
</reference>
<evidence type="ECO:0000256" key="7">
    <source>
        <dbReference type="ARBA" id="ARBA00023136"/>
    </source>
</evidence>